<keyword evidence="1" id="KW-0949">S-adenosyl-L-methionine</keyword>
<dbReference type="PROSITE" id="PS01318">
    <property type="entry name" value="TSAA_1"/>
    <property type="match status" value="1"/>
</dbReference>
<dbReference type="Proteomes" id="UP001053296">
    <property type="component" value="Chromosome"/>
</dbReference>
<dbReference type="PANTHER" id="PTHR12818">
    <property type="entry name" value="TRNA (ADENINE(37)-N6)-METHYLTRANSFERASE"/>
    <property type="match status" value="1"/>
</dbReference>
<dbReference type="RefSeq" id="WP_229592824.1">
    <property type="nucleotide sequence ID" value="NZ_AP024485.1"/>
</dbReference>
<evidence type="ECO:0000256" key="2">
    <source>
        <dbReference type="ARBA" id="ARBA00033753"/>
    </source>
</evidence>
<protein>
    <recommendedName>
        <fullName evidence="3">TsaA-like domain-containing protein</fullName>
    </recommendedName>
</protein>
<accession>A0ABN6EPA8</accession>
<dbReference type="InterPro" id="IPR040372">
    <property type="entry name" value="YaeB-like"/>
</dbReference>
<keyword evidence="5" id="KW-1185">Reference proteome</keyword>
<dbReference type="InterPro" id="IPR023368">
    <property type="entry name" value="UPF0066_cons_site"/>
</dbReference>
<dbReference type="CDD" id="cd09281">
    <property type="entry name" value="UPF0066"/>
    <property type="match status" value="1"/>
</dbReference>
<sequence length="134" mass="14764">MDKELVIIGTIHSNIKDLTNAPKMETEPGAVRAKIVIDPAYAQGLDSMAPGAQLEIFTWFHKAERDVLMVHPRGKTERPKRGVFTTRSPFRPNPIGLHRVTLVAIEEPLTLVIEPLEAIDGTPVIDIKPVPKGS</sequence>
<dbReference type="Pfam" id="PF01980">
    <property type="entry name" value="TrmO_N"/>
    <property type="match status" value="1"/>
</dbReference>
<name>A0ABN6EPA8_9BACT</name>
<dbReference type="InterPro" id="IPR023370">
    <property type="entry name" value="TrmO-like_N"/>
</dbReference>
<evidence type="ECO:0000256" key="1">
    <source>
        <dbReference type="ARBA" id="ARBA00022691"/>
    </source>
</evidence>
<evidence type="ECO:0000313" key="4">
    <source>
        <dbReference type="EMBL" id="BCS87020.1"/>
    </source>
</evidence>
<dbReference type="PANTHER" id="PTHR12818:SF0">
    <property type="entry name" value="TRNA (ADENINE(37)-N6)-METHYLTRANSFERASE"/>
    <property type="match status" value="1"/>
</dbReference>
<dbReference type="PROSITE" id="PS51668">
    <property type="entry name" value="TSAA_2"/>
    <property type="match status" value="1"/>
</dbReference>
<dbReference type="InterPro" id="IPR036413">
    <property type="entry name" value="YaeB-like_sf"/>
</dbReference>
<gene>
    <name evidence="4" type="ORF">PSDVSF_02620</name>
</gene>
<reference evidence="4" key="1">
    <citation type="journal article" date="2022" name="Arch. Microbiol.">
        <title>Pseudodesulfovibrio sediminis sp. nov., a mesophilic and neutrophilic sulfate-reducing bacterium isolated from sediment of a brackish lake.</title>
        <authorList>
            <person name="Takahashi A."/>
            <person name="Kojima H."/>
            <person name="Watanabe M."/>
            <person name="Fukui M."/>
        </authorList>
    </citation>
    <scope>NUCLEOTIDE SEQUENCE</scope>
    <source>
        <strain evidence="4">SF6</strain>
    </source>
</reference>
<dbReference type="NCBIfam" id="TIGR00104">
    <property type="entry name" value="tRNA_TsaA"/>
    <property type="match status" value="1"/>
</dbReference>
<evidence type="ECO:0000259" key="3">
    <source>
        <dbReference type="PROSITE" id="PS51668"/>
    </source>
</evidence>
<feature type="domain" description="TsaA-like" evidence="3">
    <location>
        <begin position="5"/>
        <end position="134"/>
    </location>
</feature>
<organism evidence="4 5">
    <name type="scientific">Pseudodesulfovibrio sediminis</name>
    <dbReference type="NCBI Taxonomy" id="2810563"/>
    <lineage>
        <taxon>Bacteria</taxon>
        <taxon>Pseudomonadati</taxon>
        <taxon>Thermodesulfobacteriota</taxon>
        <taxon>Desulfovibrionia</taxon>
        <taxon>Desulfovibrionales</taxon>
        <taxon>Desulfovibrionaceae</taxon>
    </lineage>
</organism>
<dbReference type="SUPFAM" id="SSF118196">
    <property type="entry name" value="YaeB-like"/>
    <property type="match status" value="1"/>
</dbReference>
<dbReference type="Gene3D" id="2.40.30.70">
    <property type="entry name" value="YaeB-like"/>
    <property type="match status" value="1"/>
</dbReference>
<dbReference type="InterPro" id="IPR036414">
    <property type="entry name" value="YaeB_N_sf"/>
</dbReference>
<dbReference type="EMBL" id="AP024485">
    <property type="protein sequence ID" value="BCS87020.1"/>
    <property type="molecule type" value="Genomic_DNA"/>
</dbReference>
<proteinExistence type="inferred from homology"/>
<evidence type="ECO:0000313" key="5">
    <source>
        <dbReference type="Proteomes" id="UP001053296"/>
    </source>
</evidence>
<comment type="similarity">
    <text evidence="2">Belongs to the tRNA methyltransferase O family.</text>
</comment>